<feature type="non-terminal residue" evidence="1">
    <location>
        <position position="1778"/>
    </location>
</feature>
<dbReference type="Proteomes" id="UP001140234">
    <property type="component" value="Unassembled WGS sequence"/>
</dbReference>
<accession>A0ACC1K1S3</accession>
<keyword evidence="2" id="KW-1185">Reference proteome</keyword>
<name>A0ACC1K1S3_9FUNG</name>
<protein>
    <submittedName>
        <fullName evidence="1">Vacuolar protein sorting/targeting protein PEP1</fullName>
    </submittedName>
</protein>
<proteinExistence type="predicted"/>
<dbReference type="EMBL" id="JANBUJ010000565">
    <property type="protein sequence ID" value="KAJ2771275.1"/>
    <property type="molecule type" value="Genomic_DNA"/>
</dbReference>
<feature type="non-terminal residue" evidence="1">
    <location>
        <position position="1"/>
    </location>
</feature>
<organism evidence="1 2">
    <name type="scientific">Coemansia nantahalensis</name>
    <dbReference type="NCBI Taxonomy" id="2789366"/>
    <lineage>
        <taxon>Eukaryota</taxon>
        <taxon>Fungi</taxon>
        <taxon>Fungi incertae sedis</taxon>
        <taxon>Zoopagomycota</taxon>
        <taxon>Kickxellomycotina</taxon>
        <taxon>Kickxellomycetes</taxon>
        <taxon>Kickxellales</taxon>
        <taxon>Kickxellaceae</taxon>
        <taxon>Coemansia</taxon>
    </lineage>
</organism>
<reference evidence="1" key="1">
    <citation type="submission" date="2022-07" db="EMBL/GenBank/DDBJ databases">
        <title>Phylogenomic reconstructions and comparative analyses of Kickxellomycotina fungi.</title>
        <authorList>
            <person name="Reynolds N.K."/>
            <person name="Stajich J.E."/>
            <person name="Barry K."/>
            <person name="Grigoriev I.V."/>
            <person name="Crous P."/>
            <person name="Smith M.E."/>
        </authorList>
    </citation>
    <scope>NUCLEOTIDE SEQUENCE</scope>
    <source>
        <strain evidence="1">CBS 109366</strain>
    </source>
</reference>
<evidence type="ECO:0000313" key="2">
    <source>
        <dbReference type="Proteomes" id="UP001140234"/>
    </source>
</evidence>
<comment type="caution">
    <text evidence="1">The sequence shown here is derived from an EMBL/GenBank/DDBJ whole genome shotgun (WGS) entry which is preliminary data.</text>
</comment>
<sequence>VADSGAAIALAASDENTDSVVYSLDGGASWQTAALGAKMRVAALLIDDEGLSPTVIAVAAVHSGPHDGKQALVAIDFGQAWSRQCSVDAKDPKANGDLEAFVLNAHGDSGCVMGHRSDYVRRKPGAQCAMRQTTVLLPRQEDCECAAHDFECDFNYAPNAAGECELAGPEVVPKGECLTPDAQYMGSSGHRLIPGDTCARARGKPMLDEPVKRPCPRAQPPASGGSGSGSGSGSGGKPTHHTTTVRGDPHMMAFPNSTAYMIMTTEQELLRTDDRGAGWKRVDLPRGTGKPVFLADHPHHTHRAFIYTDKDMLLITEDRGASWKQIKSLPSPANALRVRPLLDFSPENPDWLLFVGGTQCPGCHTEVHVSRDSGARWTRITTHATKCQFARTREFAALPPEAVVCTNLRTTSGRGSEQDEQMGQAAGLNRVEVRVFDSPFTSAAHRLIPVPDAEHSEILDFSIHGRFVVFAAVHAATGDAGAAEPELRLLVSDDGRTMHVSRFPPSVSIRPEGYTLLPSHGGALLVDVEGAPNTGDPVWGTGWGTLFASTSNGTHFHRVLEHTNRNRHGTVDVERVDGLHGMLIANRVVNADALGQSGVHKRLHTVASWDDGRTWHPLQPPARDSAGRVIDCADCSLNLYSRAEMVSVGRLYSAPTAPGILLGVGTVDTHLGRYMQSHTYMSRDGGVGWAEVSAAESQYEFADHGSVVVLVDDSAPTDSLRYSADGGKTWAAYRFSDTKIVLDRIANGMTSGGQSVLIQGRDVTAGRVNLDETRIVSVDFSGIQSRQCVLDAKDHTRSDFELWTPRWGSRDAICVLGAETSYWRRKPVSACFVGDEFKPVQTRERPCECTIQDFECDEGFWRNDYGRCEPDGPDPSQPADCRAGSTYMGSSGYRRNPWSKCTGGDDLAAPVERVCGRSGGVRATAHVLDAPVADIQYFKNSLHVLARTESGRVYVSLDEGGRWAPLDPPELKGAAKDVPDAFAAIVSHPYFADYAYFVPRAGKTALYTDDEARTTRLMHLPVPPAHAYQPALRFHPEYPDWLVFLGQPRADCTHVDGSACRVEAFVSRNHGTQWEPLLAPVGPGGCSFLRTTGTKLAARGALVCMRYPQFGHNGGDVVVSEDLFRNEKLLVANATDYAIVGEFLLVSQDADSGKALSMYISRDGRSAKLAQFPGDKKTLDPAYTVLEPSEGFEFRDLNGFRQKMPGSGLVLHVTKSAASGREWGTLYSSDSEGTSYRRALEHVNRDEIGLVDFERVRALEAVALANVVSNAPAAAAGEPKRLQTMITTDGGAHWHYLRADRAPCRQTAPQGGDCALHLHGYTEVSDPENIYSSSGAVGLVMGVGNVGSHLKRLGEASTYLSDDGGANWRLVHSGPKWHEFGDHGALIVVADRVHPVAAVDYSLDRGKTWHDLSLPSAARSMHVEALTATPDGTGRRFLLYGKRAGTGVIVGLDLTGAQPRQCVFDPKHKNHDFELFSPPQIDPAAEGECRLGRQVQYYRRVAGRDCYVGAEFEPVHFISNRCKCTERDYECNHNFVRTFAGDSDLVGRCELIPGMKAPRTNCTEGERDYFLIEAPYRRIPQSICRDGVVLDRASEVWCPGRARAMAIFWSLALPVVFLGAAYLGYRRWRDNYPYIRLEDIGNAVRPAIHSLRLGGSGQGRGGVLGQLEPVFVGAVTTAGAVGGAAKEAVLWGLDRAAPYLPHALQRWSYEHPPRWGAARAMDGRSRRAVRSEGGSRFSYRPLATHEDARRVFGEGAEADEYDALEAQFSHFLEEEEEE</sequence>
<gene>
    <name evidence="1" type="primary">VPS10_1</name>
    <name evidence="1" type="ORF">IWQ57_002288</name>
</gene>
<evidence type="ECO:0000313" key="1">
    <source>
        <dbReference type="EMBL" id="KAJ2771275.1"/>
    </source>
</evidence>